<organism evidence="3 4">
    <name type="scientific">Cherax quadricarinatus</name>
    <name type="common">Australian red claw crayfish</name>
    <dbReference type="NCBI Taxonomy" id="27406"/>
    <lineage>
        <taxon>Eukaryota</taxon>
        <taxon>Metazoa</taxon>
        <taxon>Ecdysozoa</taxon>
        <taxon>Arthropoda</taxon>
        <taxon>Crustacea</taxon>
        <taxon>Multicrustacea</taxon>
        <taxon>Malacostraca</taxon>
        <taxon>Eumalacostraca</taxon>
        <taxon>Eucarida</taxon>
        <taxon>Decapoda</taxon>
        <taxon>Pleocyemata</taxon>
        <taxon>Astacidea</taxon>
        <taxon>Parastacoidea</taxon>
        <taxon>Parastacidae</taxon>
        <taxon>Cherax</taxon>
    </lineage>
</organism>
<keyword evidence="4" id="KW-1185">Reference proteome</keyword>
<feature type="compositionally biased region" description="Low complexity" evidence="1">
    <location>
        <begin position="107"/>
        <end position="123"/>
    </location>
</feature>
<dbReference type="EMBL" id="JARKIK010000004">
    <property type="protein sequence ID" value="KAK8752480.1"/>
    <property type="molecule type" value="Genomic_DNA"/>
</dbReference>
<evidence type="ECO:0000313" key="4">
    <source>
        <dbReference type="Proteomes" id="UP001445076"/>
    </source>
</evidence>
<gene>
    <name evidence="3" type="ORF">OTU49_005776</name>
</gene>
<protein>
    <submittedName>
        <fullName evidence="3">Uncharacterized protein</fullName>
    </submittedName>
</protein>
<proteinExistence type="predicted"/>
<feature type="non-terminal residue" evidence="3">
    <location>
        <position position="267"/>
    </location>
</feature>
<keyword evidence="2" id="KW-0732">Signal</keyword>
<name>A0AAW0YAS1_CHEQU</name>
<feature type="signal peptide" evidence="2">
    <location>
        <begin position="1"/>
        <end position="17"/>
    </location>
</feature>
<accession>A0AAW0YAS1</accession>
<sequence>MWRVVVVVMVGVTVTMTVPSVTGGGGRPNINSSRPYIGSRRTNVGGGRTNIGGGRSNVGGGRPNIGGSRPNIGGSRPNIGSGRPNIGSGRPNIGVGRSNSGSGGPSNSGDGPSSSGGRQPRGNLCVQDPRDCDGIGVNHLPIGKTLSYTLQGWWNLQLDSSGLSPLKSSRKVTLEGLASITRESQCRVRVAVRNLSFSDWQRDEAEVVETWLVVSGGSVRAVCGDQESGQQYRGAQRTPHLQSLARSVISASLNMAPNLDHHLTLTE</sequence>
<dbReference type="AlphaFoldDB" id="A0AAW0YAS1"/>
<dbReference type="Proteomes" id="UP001445076">
    <property type="component" value="Unassembled WGS sequence"/>
</dbReference>
<evidence type="ECO:0000256" key="2">
    <source>
        <dbReference type="SAM" id="SignalP"/>
    </source>
</evidence>
<evidence type="ECO:0000256" key="1">
    <source>
        <dbReference type="SAM" id="MobiDB-lite"/>
    </source>
</evidence>
<feature type="chain" id="PRO_5043609448" evidence="2">
    <location>
        <begin position="18"/>
        <end position="267"/>
    </location>
</feature>
<evidence type="ECO:0000313" key="3">
    <source>
        <dbReference type="EMBL" id="KAK8752480.1"/>
    </source>
</evidence>
<reference evidence="3 4" key="1">
    <citation type="journal article" date="2024" name="BMC Genomics">
        <title>Genome assembly of redclaw crayfish (Cherax quadricarinatus) provides insights into its immune adaptation and hypoxia tolerance.</title>
        <authorList>
            <person name="Liu Z."/>
            <person name="Zheng J."/>
            <person name="Li H."/>
            <person name="Fang K."/>
            <person name="Wang S."/>
            <person name="He J."/>
            <person name="Zhou D."/>
            <person name="Weng S."/>
            <person name="Chi M."/>
            <person name="Gu Z."/>
            <person name="He J."/>
            <person name="Li F."/>
            <person name="Wang M."/>
        </authorList>
    </citation>
    <scope>NUCLEOTIDE SEQUENCE [LARGE SCALE GENOMIC DNA]</scope>
    <source>
        <strain evidence="3">ZL_2023a</strain>
    </source>
</reference>
<comment type="caution">
    <text evidence="3">The sequence shown here is derived from an EMBL/GenBank/DDBJ whole genome shotgun (WGS) entry which is preliminary data.</text>
</comment>
<feature type="compositionally biased region" description="Gly residues" evidence="1">
    <location>
        <begin position="44"/>
        <end position="64"/>
    </location>
</feature>
<feature type="region of interest" description="Disordered" evidence="1">
    <location>
        <begin position="20"/>
        <end position="127"/>
    </location>
</feature>